<reference evidence="2 3" key="1">
    <citation type="submission" date="2016-10" db="EMBL/GenBank/DDBJ databases">
        <authorList>
            <person name="Varghese N."/>
            <person name="Submissions S."/>
        </authorList>
    </citation>
    <scope>NUCLEOTIDE SEQUENCE [LARGE SCALE GENOMIC DNA]</scope>
    <source>
        <strain evidence="2 3">WCC6</strain>
    </source>
</reference>
<dbReference type="EMBL" id="FNOP01000008">
    <property type="protein sequence ID" value="SDW90873.1"/>
    <property type="molecule type" value="Genomic_DNA"/>
</dbReference>
<sequence length="174" mass="19563">MQGKFLSRKLIVFLVCFFLLNIASMANASITKKDCRIGDIGIGDEFNLDILTKKLGKMFGKPQQVRNIHGGPFYYKDELTFSFAKGPVRVKQGKIQGFRVVSPTAPDGTLLKTPRGLSVGNSIDAVLKMYGFPTEIYNSGEFYIYRTKGLEMTIIFNRKNNKINSIAFTKSRDE</sequence>
<feature type="chain" id="PRO_5032802363" evidence="1">
    <location>
        <begin position="29"/>
        <end position="174"/>
    </location>
</feature>
<keyword evidence="1" id="KW-0732">Signal</keyword>
<feature type="signal peptide" evidence="1">
    <location>
        <begin position="1"/>
        <end position="28"/>
    </location>
</feature>
<evidence type="ECO:0000313" key="3">
    <source>
        <dbReference type="Proteomes" id="UP000182379"/>
    </source>
</evidence>
<name>A0A1H2XD96_ACIFE</name>
<evidence type="ECO:0000313" key="2">
    <source>
        <dbReference type="EMBL" id="SDW90873.1"/>
    </source>
</evidence>
<dbReference type="Proteomes" id="UP000182379">
    <property type="component" value="Unassembled WGS sequence"/>
</dbReference>
<protein>
    <submittedName>
        <fullName evidence="2">Uncharacterized protein</fullName>
    </submittedName>
</protein>
<evidence type="ECO:0000256" key="1">
    <source>
        <dbReference type="SAM" id="SignalP"/>
    </source>
</evidence>
<proteinExistence type="predicted"/>
<dbReference type="RefSeq" id="WP_074706056.1">
    <property type="nucleotide sequence ID" value="NZ_FNOP01000008.1"/>
</dbReference>
<comment type="caution">
    <text evidence="2">The sequence shown here is derived from an EMBL/GenBank/DDBJ whole genome shotgun (WGS) entry which is preliminary data.</text>
</comment>
<gene>
    <name evidence="2" type="ORF">SAMN05216495_10883</name>
</gene>
<dbReference type="AlphaFoldDB" id="A0A1H2XD96"/>
<accession>A0A1H2XD96</accession>
<organism evidence="2 3">
    <name type="scientific">Acidaminococcus fermentans</name>
    <dbReference type="NCBI Taxonomy" id="905"/>
    <lineage>
        <taxon>Bacteria</taxon>
        <taxon>Bacillati</taxon>
        <taxon>Bacillota</taxon>
        <taxon>Negativicutes</taxon>
        <taxon>Acidaminococcales</taxon>
        <taxon>Acidaminococcaceae</taxon>
        <taxon>Acidaminococcus</taxon>
    </lineage>
</organism>